<reference evidence="1 2" key="1">
    <citation type="journal article" date="2014" name="Genome Biol. Evol.">
        <title>The genome of the myxosporean Thelohanellus kitauei shows adaptations to nutrient acquisition within its fish host.</title>
        <authorList>
            <person name="Yang Y."/>
            <person name="Xiong J."/>
            <person name="Zhou Z."/>
            <person name="Huo F."/>
            <person name="Miao W."/>
            <person name="Ran C."/>
            <person name="Liu Y."/>
            <person name="Zhang J."/>
            <person name="Feng J."/>
            <person name="Wang M."/>
            <person name="Wang M."/>
            <person name="Wang L."/>
            <person name="Yao B."/>
        </authorList>
    </citation>
    <scope>NUCLEOTIDE SEQUENCE [LARGE SCALE GENOMIC DNA]</scope>
    <source>
        <strain evidence="1">Wuqing</strain>
    </source>
</reference>
<proteinExistence type="predicted"/>
<dbReference type="AlphaFoldDB" id="A0A0C2IK63"/>
<dbReference type="EMBL" id="JWZT01003723">
    <property type="protein sequence ID" value="KII65794.1"/>
    <property type="molecule type" value="Genomic_DNA"/>
</dbReference>
<sequence length="131" mass="14738">MKFSNNLTTHPEISQVKFQRVATTILSKTNNQSSHFLMNPLEQIVRNEKSLRSKNPSNDLPVYNRKKGMTCLPMPIAKTEAGLSRHSSNDESSDFTWLSSLACPPRHVSIHFILCFTHGGVCSEMKGELCM</sequence>
<dbReference type="Proteomes" id="UP000031668">
    <property type="component" value="Unassembled WGS sequence"/>
</dbReference>
<organism evidence="1 2">
    <name type="scientific">Thelohanellus kitauei</name>
    <name type="common">Myxosporean</name>
    <dbReference type="NCBI Taxonomy" id="669202"/>
    <lineage>
        <taxon>Eukaryota</taxon>
        <taxon>Metazoa</taxon>
        <taxon>Cnidaria</taxon>
        <taxon>Myxozoa</taxon>
        <taxon>Myxosporea</taxon>
        <taxon>Bivalvulida</taxon>
        <taxon>Platysporina</taxon>
        <taxon>Myxobolidae</taxon>
        <taxon>Thelohanellus</taxon>
    </lineage>
</organism>
<gene>
    <name evidence="1" type="ORF">RF11_10314</name>
</gene>
<protein>
    <submittedName>
        <fullName evidence="1">Uncharacterized protein</fullName>
    </submittedName>
</protein>
<accession>A0A0C2IK63</accession>
<evidence type="ECO:0000313" key="1">
    <source>
        <dbReference type="EMBL" id="KII65794.1"/>
    </source>
</evidence>
<comment type="caution">
    <text evidence="1">The sequence shown here is derived from an EMBL/GenBank/DDBJ whole genome shotgun (WGS) entry which is preliminary data.</text>
</comment>
<name>A0A0C2IK63_THEKT</name>
<evidence type="ECO:0000313" key="2">
    <source>
        <dbReference type="Proteomes" id="UP000031668"/>
    </source>
</evidence>
<keyword evidence="2" id="KW-1185">Reference proteome</keyword>